<feature type="region of interest" description="Disordered" evidence="2">
    <location>
        <begin position="303"/>
        <end position="324"/>
    </location>
</feature>
<dbReference type="SUPFAM" id="SSF57850">
    <property type="entry name" value="RING/U-box"/>
    <property type="match status" value="1"/>
</dbReference>
<organism evidence="3 4">
    <name type="scientific">Apiospora rasikravindrae</name>
    <dbReference type="NCBI Taxonomy" id="990691"/>
    <lineage>
        <taxon>Eukaryota</taxon>
        <taxon>Fungi</taxon>
        <taxon>Dikarya</taxon>
        <taxon>Ascomycota</taxon>
        <taxon>Pezizomycotina</taxon>
        <taxon>Sordariomycetes</taxon>
        <taxon>Xylariomycetidae</taxon>
        <taxon>Amphisphaeriales</taxon>
        <taxon>Apiosporaceae</taxon>
        <taxon>Apiospora</taxon>
    </lineage>
</organism>
<evidence type="ECO:0000256" key="2">
    <source>
        <dbReference type="SAM" id="MobiDB-lite"/>
    </source>
</evidence>
<reference evidence="3 4" key="1">
    <citation type="submission" date="2023-01" db="EMBL/GenBank/DDBJ databases">
        <title>Analysis of 21 Apiospora genomes using comparative genomics revels a genus with tremendous synthesis potential of carbohydrate active enzymes and secondary metabolites.</title>
        <authorList>
            <person name="Sorensen T."/>
        </authorList>
    </citation>
    <scope>NUCLEOTIDE SEQUENCE [LARGE SCALE GENOMIC DNA]</scope>
    <source>
        <strain evidence="3 4">CBS 33761</strain>
    </source>
</reference>
<protein>
    <recommendedName>
        <fullName evidence="5">RING-type domain-containing protein</fullName>
    </recommendedName>
</protein>
<comment type="caution">
    <text evidence="3">The sequence shown here is derived from an EMBL/GenBank/DDBJ whole genome shotgun (WGS) entry which is preliminary data.</text>
</comment>
<dbReference type="Proteomes" id="UP001444661">
    <property type="component" value="Unassembled WGS sequence"/>
</dbReference>
<feature type="compositionally biased region" description="Acidic residues" evidence="2">
    <location>
        <begin position="314"/>
        <end position="324"/>
    </location>
</feature>
<evidence type="ECO:0000313" key="4">
    <source>
        <dbReference type="Proteomes" id="UP001444661"/>
    </source>
</evidence>
<dbReference type="EMBL" id="JAQQWK010000001">
    <property type="protein sequence ID" value="KAK8056968.1"/>
    <property type="molecule type" value="Genomic_DNA"/>
</dbReference>
<gene>
    <name evidence="3" type="ORF">PG993_002195</name>
</gene>
<name>A0ABR1UDJ9_9PEZI</name>
<dbReference type="Gene3D" id="3.30.40.10">
    <property type="entry name" value="Zinc/RING finger domain, C3HC4 (zinc finger)"/>
    <property type="match status" value="1"/>
</dbReference>
<keyword evidence="1" id="KW-0175">Coiled coil</keyword>
<feature type="coiled-coil region" evidence="1">
    <location>
        <begin position="108"/>
        <end position="163"/>
    </location>
</feature>
<keyword evidence="4" id="KW-1185">Reference proteome</keyword>
<sequence length="324" mass="36897">MDSNMTENKNCGICQETATDASKTFVTLPCAVNHVFHPECITKWLGCGHTLAAEHIQPGNVIDSTVIAGPCRPNCGGPLLSRSDAEFMINHAHSFSRILMSFGFGEDREAEERRRDRERRELEESRRQAERLAYLQTFREHQAQRFQRELRELRELRDQLADDDLRALRDEFNENELRELRDTLDANVPVPRQQANHPAQAYMPDLMGAFLREVGDLLQFSVRGPAHSQAARPQQQQQNPLQGAVRGYVEQPPRPLPEKEETLLQEAFGPNVMQLPSLFADDEESDSGSFQHWGEMRAALAEIRQETIDNGETANDDDNLYNDS</sequence>
<proteinExistence type="predicted"/>
<evidence type="ECO:0000313" key="3">
    <source>
        <dbReference type="EMBL" id="KAK8056968.1"/>
    </source>
</evidence>
<dbReference type="InterPro" id="IPR013083">
    <property type="entry name" value="Znf_RING/FYVE/PHD"/>
</dbReference>
<evidence type="ECO:0000256" key="1">
    <source>
        <dbReference type="SAM" id="Coils"/>
    </source>
</evidence>
<evidence type="ECO:0008006" key="5">
    <source>
        <dbReference type="Google" id="ProtNLM"/>
    </source>
</evidence>
<accession>A0ABR1UDJ9</accession>